<dbReference type="Gene3D" id="3.30.200.20">
    <property type="entry name" value="Phosphorylase Kinase, domain 1"/>
    <property type="match status" value="1"/>
</dbReference>
<dbReference type="PANTHER" id="PTHR24058">
    <property type="entry name" value="DUAL SPECIFICITY PROTEIN KINASE"/>
    <property type="match status" value="1"/>
</dbReference>
<evidence type="ECO:0000256" key="2">
    <source>
        <dbReference type="ARBA" id="ARBA00022679"/>
    </source>
</evidence>
<evidence type="ECO:0000256" key="8">
    <source>
        <dbReference type="SAM" id="MobiDB-lite"/>
    </source>
</evidence>
<reference evidence="11" key="1">
    <citation type="journal article" date="2015" name="PLoS Genet.">
        <title>Genome Sequence and Transcriptome Analyses of Chrysochromulina tobin: Metabolic Tools for Enhanced Algal Fitness in the Prominent Order Prymnesiales (Haptophyceae).</title>
        <authorList>
            <person name="Hovde B.T."/>
            <person name="Deodato C.R."/>
            <person name="Hunsperger H.M."/>
            <person name="Ryken S.A."/>
            <person name="Yost W."/>
            <person name="Jha R.K."/>
            <person name="Patterson J."/>
            <person name="Monnat R.J. Jr."/>
            <person name="Barlow S.B."/>
            <person name="Starkenburg S.R."/>
            <person name="Cattolico R.A."/>
        </authorList>
    </citation>
    <scope>NUCLEOTIDE SEQUENCE</scope>
    <source>
        <strain evidence="11">CCMP291</strain>
    </source>
</reference>
<evidence type="ECO:0000313" key="11">
    <source>
        <dbReference type="Proteomes" id="UP000037460"/>
    </source>
</evidence>
<evidence type="ECO:0000256" key="7">
    <source>
        <dbReference type="RuleBase" id="RU000304"/>
    </source>
</evidence>
<evidence type="ECO:0000256" key="6">
    <source>
        <dbReference type="PROSITE-ProRule" id="PRU10141"/>
    </source>
</evidence>
<organism evidence="10 11">
    <name type="scientific">Chrysochromulina tobinii</name>
    <dbReference type="NCBI Taxonomy" id="1460289"/>
    <lineage>
        <taxon>Eukaryota</taxon>
        <taxon>Haptista</taxon>
        <taxon>Haptophyta</taxon>
        <taxon>Prymnesiophyceae</taxon>
        <taxon>Prymnesiales</taxon>
        <taxon>Chrysochromulinaceae</taxon>
        <taxon>Chrysochromulina</taxon>
    </lineage>
</organism>
<dbReference type="Proteomes" id="UP000037460">
    <property type="component" value="Unassembled WGS sequence"/>
</dbReference>
<dbReference type="AlphaFoldDB" id="A0A0M0JVQ4"/>
<accession>A0A0M0JVQ4</accession>
<evidence type="ECO:0000259" key="9">
    <source>
        <dbReference type="PROSITE" id="PS50011"/>
    </source>
</evidence>
<comment type="caution">
    <text evidence="10">The sequence shown here is derived from an EMBL/GenBank/DDBJ whole genome shotgun (WGS) entry which is preliminary data.</text>
</comment>
<comment type="similarity">
    <text evidence="7">Belongs to the protein kinase superfamily.</text>
</comment>
<proteinExistence type="inferred from homology"/>
<feature type="binding site" evidence="6">
    <location>
        <position position="139"/>
    </location>
    <ligand>
        <name>ATP</name>
        <dbReference type="ChEBI" id="CHEBI:30616"/>
    </ligand>
</feature>
<dbReference type="InterPro" id="IPR017441">
    <property type="entry name" value="Protein_kinase_ATP_BS"/>
</dbReference>
<keyword evidence="5 6" id="KW-0067">ATP-binding</keyword>
<dbReference type="EMBL" id="JWZX01002168">
    <property type="protein sequence ID" value="KOO30761.1"/>
    <property type="molecule type" value="Genomic_DNA"/>
</dbReference>
<dbReference type="SUPFAM" id="SSF56112">
    <property type="entry name" value="Protein kinase-like (PK-like)"/>
    <property type="match status" value="1"/>
</dbReference>
<dbReference type="GO" id="GO:0004674">
    <property type="term" value="F:protein serine/threonine kinase activity"/>
    <property type="evidence" value="ECO:0007669"/>
    <property type="project" value="UniProtKB-KW"/>
</dbReference>
<name>A0A0M0JVQ4_9EUKA</name>
<dbReference type="GO" id="GO:0005524">
    <property type="term" value="F:ATP binding"/>
    <property type="evidence" value="ECO:0007669"/>
    <property type="project" value="UniProtKB-UniRule"/>
</dbReference>
<keyword evidence="3 6" id="KW-0547">Nucleotide-binding</keyword>
<keyword evidence="11" id="KW-1185">Reference proteome</keyword>
<evidence type="ECO:0000256" key="1">
    <source>
        <dbReference type="ARBA" id="ARBA00022527"/>
    </source>
</evidence>
<sequence>MNLTLPADLIWTVAVTPLEEQLPQPTKAPPQPIPILNRVVVSNHAAKAALRERRGTHDAAHRVVMHVPSAPPELRVMMSIPTIFNPNLNGMEPISDFLPSPNETVGFNYKVDGILGSGSFATVFRAVHEGAQNRPVALKCLKNAKETMDAGLGEARVQSMIRLHDPLGRRHIVRLLDCFYYREHLFLVYERLNASVSAHCTHLETLGPRARAEYWHAGSIGALSIQMLDALAFLTYLGITHCDVKTANICIVNAERRIFKLIDFGSVVLTHDAHMSYLQSLWYRAPEVILGLSWTPKIDVWSLGCVAIEVALGFLPFQFASTELVLAAHNATRGPFPPWMMEGPLGSIYFSGSGCVYEIDPRAAAPGAYLLHAVPNTTLTELLVQQLDPAIFGDVVSFGNFAKTLLTVDPDVRPTAAEALQHPWMASYGLPPIDPPIVPEGPLPPIDPQFNSPIGAPVTPASSDEVPLTAR</sequence>
<dbReference type="InterPro" id="IPR011009">
    <property type="entry name" value="Kinase-like_dom_sf"/>
</dbReference>
<dbReference type="PROSITE" id="PS00107">
    <property type="entry name" value="PROTEIN_KINASE_ATP"/>
    <property type="match status" value="1"/>
</dbReference>
<evidence type="ECO:0000313" key="10">
    <source>
        <dbReference type="EMBL" id="KOO30761.1"/>
    </source>
</evidence>
<dbReference type="InterPro" id="IPR000719">
    <property type="entry name" value="Prot_kinase_dom"/>
</dbReference>
<dbReference type="OrthoDB" id="5979581at2759"/>
<protein>
    <submittedName>
        <fullName evidence="10">Protein kinase</fullName>
    </submittedName>
</protein>
<dbReference type="InterPro" id="IPR008271">
    <property type="entry name" value="Ser/Thr_kinase_AS"/>
</dbReference>
<keyword evidence="2" id="KW-0808">Transferase</keyword>
<evidence type="ECO:0000256" key="3">
    <source>
        <dbReference type="ARBA" id="ARBA00022741"/>
    </source>
</evidence>
<feature type="domain" description="Protein kinase" evidence="9">
    <location>
        <begin position="109"/>
        <end position="425"/>
    </location>
</feature>
<dbReference type="PANTHER" id="PTHR24058:SF124">
    <property type="entry name" value="PROTEIN KINASE SUPERFAMILY PROTEIN"/>
    <property type="match status" value="1"/>
</dbReference>
<dbReference type="Pfam" id="PF00069">
    <property type="entry name" value="Pkinase"/>
    <property type="match status" value="1"/>
</dbReference>
<evidence type="ECO:0000256" key="4">
    <source>
        <dbReference type="ARBA" id="ARBA00022777"/>
    </source>
</evidence>
<dbReference type="PROSITE" id="PS50011">
    <property type="entry name" value="PROTEIN_KINASE_DOM"/>
    <property type="match status" value="1"/>
</dbReference>
<dbReference type="InterPro" id="IPR050494">
    <property type="entry name" value="Ser_Thr_dual-spec_kinase"/>
</dbReference>
<feature type="region of interest" description="Disordered" evidence="8">
    <location>
        <begin position="439"/>
        <end position="471"/>
    </location>
</feature>
<keyword evidence="4 10" id="KW-0418">Kinase</keyword>
<evidence type="ECO:0000256" key="5">
    <source>
        <dbReference type="ARBA" id="ARBA00022840"/>
    </source>
</evidence>
<dbReference type="SMART" id="SM00220">
    <property type="entry name" value="S_TKc"/>
    <property type="match status" value="1"/>
</dbReference>
<keyword evidence="1 7" id="KW-0723">Serine/threonine-protein kinase</keyword>
<dbReference type="PROSITE" id="PS00108">
    <property type="entry name" value="PROTEIN_KINASE_ST"/>
    <property type="match status" value="1"/>
</dbReference>
<gene>
    <name evidence="10" type="ORF">Ctob_002705</name>
</gene>
<dbReference type="Gene3D" id="1.10.510.10">
    <property type="entry name" value="Transferase(Phosphotransferase) domain 1"/>
    <property type="match status" value="1"/>
</dbReference>